<dbReference type="InterPro" id="IPR036047">
    <property type="entry name" value="F-box-like_dom_sf"/>
</dbReference>
<name>A0ABC9FLR3_9POAL</name>
<protein>
    <recommendedName>
        <fullName evidence="1">F-box protein AT5G49610-like beta-propeller domain-containing protein</fullName>
    </recommendedName>
</protein>
<dbReference type="PANTHER" id="PTHR32133">
    <property type="entry name" value="OS07G0120400 PROTEIN"/>
    <property type="match status" value="1"/>
</dbReference>
<evidence type="ECO:0000259" key="1">
    <source>
        <dbReference type="Pfam" id="PF23635"/>
    </source>
</evidence>
<dbReference type="SUPFAM" id="SSF50965">
    <property type="entry name" value="Galactose oxidase, central domain"/>
    <property type="match status" value="1"/>
</dbReference>
<dbReference type="Proteomes" id="UP001497457">
    <property type="component" value="Chromosome 7b"/>
</dbReference>
<evidence type="ECO:0000313" key="3">
    <source>
        <dbReference type="Proteomes" id="UP001497457"/>
    </source>
</evidence>
<dbReference type="Pfam" id="PF23635">
    <property type="entry name" value="Beta-prop_AT5G49610-like"/>
    <property type="match status" value="1"/>
</dbReference>
<keyword evidence="3" id="KW-1185">Reference proteome</keyword>
<dbReference type="SUPFAM" id="SSF81383">
    <property type="entry name" value="F-box domain"/>
    <property type="match status" value="1"/>
</dbReference>
<proteinExistence type="predicted"/>
<gene>
    <name evidence="2" type="ORF">URODEC1_LOCUS106874</name>
</gene>
<accession>A0ABC9FLR3</accession>
<feature type="domain" description="F-box protein AT5G49610-like beta-propeller" evidence="1">
    <location>
        <begin position="182"/>
        <end position="310"/>
    </location>
</feature>
<organism evidence="2 3">
    <name type="scientific">Urochloa decumbens</name>
    <dbReference type="NCBI Taxonomy" id="240449"/>
    <lineage>
        <taxon>Eukaryota</taxon>
        <taxon>Viridiplantae</taxon>
        <taxon>Streptophyta</taxon>
        <taxon>Embryophyta</taxon>
        <taxon>Tracheophyta</taxon>
        <taxon>Spermatophyta</taxon>
        <taxon>Magnoliopsida</taxon>
        <taxon>Liliopsida</taxon>
        <taxon>Poales</taxon>
        <taxon>Poaceae</taxon>
        <taxon>PACMAD clade</taxon>
        <taxon>Panicoideae</taxon>
        <taxon>Panicodae</taxon>
        <taxon>Paniceae</taxon>
        <taxon>Melinidinae</taxon>
        <taxon>Urochloa</taxon>
    </lineage>
</organism>
<dbReference type="EMBL" id="OZ075117">
    <property type="protein sequence ID" value="CAL5077919.1"/>
    <property type="molecule type" value="Genomic_DNA"/>
</dbReference>
<reference evidence="2 3" key="2">
    <citation type="submission" date="2024-10" db="EMBL/GenBank/DDBJ databases">
        <authorList>
            <person name="Ryan C."/>
        </authorList>
    </citation>
    <scope>NUCLEOTIDE SEQUENCE [LARGE SCALE GENOMIC DNA]</scope>
</reference>
<dbReference type="AlphaFoldDB" id="A0ABC9FLR3"/>
<dbReference type="InterPro" id="IPR056594">
    <property type="entry name" value="AT5G49610-like_b-prop"/>
</dbReference>
<evidence type="ECO:0000313" key="2">
    <source>
        <dbReference type="EMBL" id="CAL5077919.1"/>
    </source>
</evidence>
<dbReference type="PANTHER" id="PTHR32133:SF386">
    <property type="entry name" value="F-BOX DOMAIN-CONTAINING PROTEIN"/>
    <property type="match status" value="1"/>
</dbReference>
<dbReference type="InterPro" id="IPR011043">
    <property type="entry name" value="Gal_Oxase/kelch_b-propeller"/>
</dbReference>
<reference evidence="3" key="1">
    <citation type="submission" date="2024-06" db="EMBL/GenBank/DDBJ databases">
        <authorList>
            <person name="Ryan C."/>
        </authorList>
    </citation>
    <scope>NUCLEOTIDE SEQUENCE [LARGE SCALE GENOMIC DNA]</scope>
</reference>
<sequence>MAAAPAALLLDELVEEVLLRIPPGDPARLLAAALVCKSWCRVLAAAGFRRRFFERHRRPPLLGFLGSISSADYSCASPVRLCASRFVPTSSFRPPRGDHSGWYALHSGHGRVLFFKVPWGYDPRKNRLLVWDPITDERRELPPLSWSPYPFSASWNAVVLCAATPCGGCNHLDCHRGPFLVVFVGTVRNRILACVYSSEAAAWSEPTFMLEPDRIHTYKTQALVGNALYLQYYGANKILKFDLTTREISPISLPPRGSDWHIMLMAMEDGRLGFATVHESRLHLWSREVGPNGDARWAQSRVIELAAVLPDCVSSLSPLTSPHLTGGVGLIFMRTIAGNFTIDLTSGQIKKDGDHGSKDFVPFMSFCIPELRAAHTGGYGADDSSA</sequence>